<dbReference type="PANTHER" id="PTHR43179:SF7">
    <property type="entry name" value="RHAMNOSYLTRANSFERASE WBBL"/>
    <property type="match status" value="1"/>
</dbReference>
<dbReference type="Proteomes" id="UP000678545">
    <property type="component" value="Unassembled WGS sequence"/>
</dbReference>
<name>A0A941E3H4_9BURK</name>
<dbReference type="AlphaFoldDB" id="A0A941E3H4"/>
<dbReference type="EMBL" id="JAGSPJ010000001">
    <property type="protein sequence ID" value="MBR7799033.1"/>
    <property type="molecule type" value="Genomic_DNA"/>
</dbReference>
<sequence length="277" mass="31500">MIHVAIISHGHEELLISSALGGLLDAANAPIGLPHLKIWVKDNRPSASLKAYCETHQVFYTDADAGLGFGENNNYLFDLIHTNTGFKDNDLFLVMNPDITVTPETVFTLAKNMRETGQALATLNLYRDSQMAITDNNIRRFPGLRSIIKIPLTHTFSETYDKERIAASSDNIPVEWASGAFLAFTPKLYQNLGGFDPSYFMYFEDVDICYRAIRYHGEAVHYYPHLKAIHSAAHKNRNIFSQHAMWFFHSFLKFLLRRYLHLRPARSGIKSDSSRLS</sequence>
<comment type="caution">
    <text evidence="1">The sequence shown here is derived from an EMBL/GenBank/DDBJ whole genome shotgun (WGS) entry which is preliminary data.</text>
</comment>
<reference evidence="1" key="1">
    <citation type="submission" date="2021-04" db="EMBL/GenBank/DDBJ databases">
        <title>novel species isolated from subtropical streams in China.</title>
        <authorList>
            <person name="Lu H."/>
        </authorList>
    </citation>
    <scope>NUCLEOTIDE SEQUENCE</scope>
    <source>
        <strain evidence="1">FT137W</strain>
    </source>
</reference>
<organism evidence="1 2">
    <name type="scientific">Undibacterium fentianense</name>
    <dbReference type="NCBI Taxonomy" id="2828728"/>
    <lineage>
        <taxon>Bacteria</taxon>
        <taxon>Pseudomonadati</taxon>
        <taxon>Pseudomonadota</taxon>
        <taxon>Betaproteobacteria</taxon>
        <taxon>Burkholderiales</taxon>
        <taxon>Oxalobacteraceae</taxon>
        <taxon>Undibacterium</taxon>
    </lineage>
</organism>
<evidence type="ECO:0000313" key="1">
    <source>
        <dbReference type="EMBL" id="MBR7799033.1"/>
    </source>
</evidence>
<evidence type="ECO:0000313" key="2">
    <source>
        <dbReference type="Proteomes" id="UP000678545"/>
    </source>
</evidence>
<accession>A0A941E3H4</accession>
<dbReference type="InterPro" id="IPR029044">
    <property type="entry name" value="Nucleotide-diphossugar_trans"/>
</dbReference>
<dbReference type="Gene3D" id="3.90.550.10">
    <property type="entry name" value="Spore Coat Polysaccharide Biosynthesis Protein SpsA, Chain A"/>
    <property type="match status" value="1"/>
</dbReference>
<dbReference type="SUPFAM" id="SSF53448">
    <property type="entry name" value="Nucleotide-diphospho-sugar transferases"/>
    <property type="match status" value="1"/>
</dbReference>
<dbReference type="PANTHER" id="PTHR43179">
    <property type="entry name" value="RHAMNOSYLTRANSFERASE WBBL"/>
    <property type="match status" value="1"/>
</dbReference>
<keyword evidence="2" id="KW-1185">Reference proteome</keyword>
<protein>
    <submittedName>
        <fullName evidence="1">Glycosyltransferase family 2 protein</fullName>
    </submittedName>
</protein>
<dbReference type="RefSeq" id="WP_212674143.1">
    <property type="nucleotide sequence ID" value="NZ_JAGSPJ010000001.1"/>
</dbReference>
<proteinExistence type="predicted"/>
<gene>
    <name evidence="1" type="ORF">KDM90_03395</name>
</gene>
<dbReference type="Pfam" id="PF13641">
    <property type="entry name" value="Glyco_tranf_2_3"/>
    <property type="match status" value="1"/>
</dbReference>